<name>A9KBV7_COXBN</name>
<dbReference type="HOGENOM" id="CLU_511649_0_0_6"/>
<feature type="region of interest" description="Disordered" evidence="1">
    <location>
        <begin position="511"/>
        <end position="532"/>
    </location>
</feature>
<reference evidence="2 3" key="1">
    <citation type="journal article" date="2009" name="Infect. Immun.">
        <title>Comparative genomics reveal extensive transposon-mediated genomic plasticity and diversity among potential effector proteins within the genus Coxiella.</title>
        <authorList>
            <person name="Beare P.A."/>
            <person name="Unsworth N."/>
            <person name="Andoh M."/>
            <person name="Voth D.E."/>
            <person name="Omsland A."/>
            <person name="Gilk S.D."/>
            <person name="Williams K.P."/>
            <person name="Sobral B.W."/>
            <person name="Kupko J.J.III."/>
            <person name="Porcella S.F."/>
            <person name="Samuel J.E."/>
            <person name="Heinzen R.A."/>
        </authorList>
    </citation>
    <scope>NUCLEOTIDE SEQUENCE [LARGE SCALE GENOMIC DNA]</scope>
    <source>
        <strain evidence="2 3">Dugway 5J108-111</strain>
    </source>
</reference>
<feature type="compositionally biased region" description="Basic and acidic residues" evidence="1">
    <location>
        <begin position="31"/>
        <end position="40"/>
    </location>
</feature>
<proteinExistence type="predicted"/>
<gene>
    <name evidence="2" type="ordered locus">CBUD_0228</name>
</gene>
<evidence type="ECO:0000313" key="2">
    <source>
        <dbReference type="EMBL" id="ABS76527.2"/>
    </source>
</evidence>
<accession>A9KBV7</accession>
<feature type="region of interest" description="Disordered" evidence="1">
    <location>
        <begin position="277"/>
        <end position="304"/>
    </location>
</feature>
<organism evidence="2 3">
    <name type="scientific">Coxiella burnetii (strain Dugway 5J108-111)</name>
    <dbReference type="NCBI Taxonomy" id="434922"/>
    <lineage>
        <taxon>Bacteria</taxon>
        <taxon>Pseudomonadati</taxon>
        <taxon>Pseudomonadota</taxon>
        <taxon>Gammaproteobacteria</taxon>
        <taxon>Legionellales</taxon>
        <taxon>Coxiellaceae</taxon>
        <taxon>Coxiella</taxon>
    </lineage>
</organism>
<dbReference type="Proteomes" id="UP000008555">
    <property type="component" value="Chromosome"/>
</dbReference>
<protein>
    <submittedName>
        <fullName evidence="2">Uncharacterized protein</fullName>
    </submittedName>
</protein>
<dbReference type="AlphaFoldDB" id="A9KBV7"/>
<dbReference type="RefSeq" id="WP_011996481.1">
    <property type="nucleotide sequence ID" value="NC_009727.1"/>
</dbReference>
<dbReference type="KEGG" id="cbd:CBUD_0228"/>
<dbReference type="EMBL" id="CP000733">
    <property type="protein sequence ID" value="ABS76527.2"/>
    <property type="molecule type" value="Genomic_DNA"/>
</dbReference>
<feature type="region of interest" description="Disordered" evidence="1">
    <location>
        <begin position="18"/>
        <end position="41"/>
    </location>
</feature>
<evidence type="ECO:0000313" key="3">
    <source>
        <dbReference type="Proteomes" id="UP000008555"/>
    </source>
</evidence>
<sequence length="532" mass="60554">MITCTGLNINNLAREASGMSRGNSSFSFPHQHPENSDQRLSETPAFVGNTSVILPSSGRFLSPLHSLLEGKQHFNFDCEPTPTSLLPASSQPLVNFIDLSEETSSSNLQEAIPEEKEEDDPLLSQDITEKIIAYYRAKTGETELRIIGTTRANFRAVLDARKIVDKRNVPVLERLVDFYQEKKENEGLVGPRHKQFATVLRYIEKGVYCLQQWFSNDQIRVLMAKISYYTFVQIKDMPHLVSPDSMQRAVKIYLRDGNENELCQRLESLKANFVRQSPNASLNSSNESTPRSETKSPSPLYSPSHNSHPNFFSLSGMSHSLQASGGSLANWQHMNQLWNQLVSEKKEFLRLTPASTFCSRVCELIDVSGWTWEDIGTLLAQVCNPEQAPRDLAAFLTQIKTDVIHLQNTGNFTQAQIRELFMNYPKARTKLSEYIDEYSSANTVFPHFRDVHQVMELMKEWASASSYFPQLFSDHTYTTRWSQPYVESFLEIHNSTLKIHLNQLIQPLQPLQPYTNGSQPKRKHHTYAPGAN</sequence>
<evidence type="ECO:0000256" key="1">
    <source>
        <dbReference type="SAM" id="MobiDB-lite"/>
    </source>
</evidence>